<dbReference type="GO" id="GO:0015288">
    <property type="term" value="F:porin activity"/>
    <property type="evidence" value="ECO:0007669"/>
    <property type="project" value="UniProtKB-KW"/>
</dbReference>
<accession>A0A0U3NIW5</accession>
<dbReference type="AlphaFoldDB" id="A0A0U3NIW5"/>
<dbReference type="PATRIC" id="fig|76731.3.peg.3977"/>
<keyword evidence="7" id="KW-0732">Signal</keyword>
<keyword evidence="13" id="KW-0998">Cell outer membrane</keyword>
<keyword evidence="4" id="KW-1134">Transmembrane beta strand</keyword>
<evidence type="ECO:0000256" key="2">
    <source>
        <dbReference type="ARBA" id="ARBA00009450"/>
    </source>
</evidence>
<dbReference type="Gene3D" id="3.30.1950.10">
    <property type="entry name" value="wza like domain"/>
    <property type="match status" value="1"/>
</dbReference>
<keyword evidence="6" id="KW-0812">Transmembrane</keyword>
<dbReference type="GO" id="GO:0046930">
    <property type="term" value="C:pore complex"/>
    <property type="evidence" value="ECO:0007669"/>
    <property type="project" value="UniProtKB-KW"/>
</dbReference>
<comment type="similarity">
    <text evidence="2">Belongs to the BexD/CtrA/VexA family.</text>
</comment>
<evidence type="ECO:0000256" key="10">
    <source>
        <dbReference type="ARBA" id="ARBA00023114"/>
    </source>
</evidence>
<dbReference type="GO" id="GO:0006811">
    <property type="term" value="P:monoatomic ion transport"/>
    <property type="evidence" value="ECO:0007669"/>
    <property type="project" value="UniProtKB-KW"/>
</dbReference>
<evidence type="ECO:0000256" key="12">
    <source>
        <dbReference type="ARBA" id="ARBA00023139"/>
    </source>
</evidence>
<keyword evidence="19" id="KW-1185">Reference proteome</keyword>
<dbReference type="Pfam" id="PF22461">
    <property type="entry name" value="SLBB_2"/>
    <property type="match status" value="1"/>
</dbReference>
<comment type="subcellular location">
    <subcellularLocation>
        <location evidence="1">Cell outer membrane</location>
        <topology evidence="1">Multi-pass membrane protein</topology>
    </subcellularLocation>
</comment>
<evidence type="ECO:0000313" key="19">
    <source>
        <dbReference type="Proteomes" id="UP000060699"/>
    </source>
</evidence>
<feature type="domain" description="Polysaccharide export protein N-terminal" evidence="15">
    <location>
        <begin position="52"/>
        <end position="127"/>
    </location>
</feature>
<dbReference type="RefSeq" id="WP_232309827.1">
    <property type="nucleotide sequence ID" value="NZ_CP013729.1"/>
</dbReference>
<keyword evidence="5" id="KW-0762">Sugar transport</keyword>
<dbReference type="NCBIfam" id="TIGR03028">
    <property type="entry name" value="EpsE"/>
    <property type="match status" value="1"/>
</dbReference>
<dbReference type="Proteomes" id="UP000060699">
    <property type="component" value="Chromosome"/>
</dbReference>
<dbReference type="Gene3D" id="3.10.560.10">
    <property type="entry name" value="Outer membrane lipoprotein wza domain like"/>
    <property type="match status" value="1"/>
</dbReference>
<evidence type="ECO:0000256" key="13">
    <source>
        <dbReference type="ARBA" id="ARBA00023237"/>
    </source>
</evidence>
<organism evidence="18 19">
    <name type="scientific">Roseateles depolymerans</name>
    <dbReference type="NCBI Taxonomy" id="76731"/>
    <lineage>
        <taxon>Bacteria</taxon>
        <taxon>Pseudomonadati</taxon>
        <taxon>Pseudomonadota</taxon>
        <taxon>Betaproteobacteria</taxon>
        <taxon>Burkholderiales</taxon>
        <taxon>Sphaerotilaceae</taxon>
        <taxon>Roseateles</taxon>
    </lineage>
</organism>
<reference evidence="18 19" key="1">
    <citation type="submission" date="2015-12" db="EMBL/GenBank/DDBJ databases">
        <title>Complete genome of Roseateles depolymerans KCTC 42856.</title>
        <authorList>
            <person name="Kim K.M."/>
        </authorList>
    </citation>
    <scope>NUCLEOTIDE SEQUENCE [LARGE SCALE GENOMIC DNA]</scope>
    <source>
        <strain evidence="18 19">KCTC 42856</strain>
    </source>
</reference>
<dbReference type="InterPro" id="IPR054765">
    <property type="entry name" value="SLBB_dom"/>
</dbReference>
<name>A0A0U3NIW5_9BURK</name>
<keyword evidence="9" id="KW-0406">Ion transport</keyword>
<keyword evidence="14" id="KW-0449">Lipoprotein</keyword>
<dbReference type="KEGG" id="rdp:RD2015_3885"/>
<protein>
    <submittedName>
        <fullName evidence="18">Polysaccharide export protein Wza</fullName>
    </submittedName>
</protein>
<evidence type="ECO:0000256" key="9">
    <source>
        <dbReference type="ARBA" id="ARBA00023065"/>
    </source>
</evidence>
<evidence type="ECO:0000256" key="5">
    <source>
        <dbReference type="ARBA" id="ARBA00022597"/>
    </source>
</evidence>
<evidence type="ECO:0000256" key="8">
    <source>
        <dbReference type="ARBA" id="ARBA00023047"/>
    </source>
</evidence>
<evidence type="ECO:0000259" key="15">
    <source>
        <dbReference type="Pfam" id="PF02563"/>
    </source>
</evidence>
<keyword evidence="11" id="KW-0472">Membrane</keyword>
<dbReference type="EMBL" id="CP013729">
    <property type="protein sequence ID" value="ALV08336.1"/>
    <property type="molecule type" value="Genomic_DNA"/>
</dbReference>
<dbReference type="Pfam" id="PF10531">
    <property type="entry name" value="SLBB"/>
    <property type="match status" value="1"/>
</dbReference>
<keyword evidence="8" id="KW-0625">Polysaccharide transport</keyword>
<gene>
    <name evidence="18" type="ORF">RD2015_3885</name>
</gene>
<evidence type="ECO:0000256" key="14">
    <source>
        <dbReference type="ARBA" id="ARBA00023288"/>
    </source>
</evidence>
<dbReference type="InterPro" id="IPR049712">
    <property type="entry name" value="Poly_export"/>
</dbReference>
<feature type="domain" description="SLBB" evidence="17">
    <location>
        <begin position="134"/>
        <end position="214"/>
    </location>
</feature>
<evidence type="ECO:0000256" key="1">
    <source>
        <dbReference type="ARBA" id="ARBA00004571"/>
    </source>
</evidence>
<evidence type="ECO:0000256" key="11">
    <source>
        <dbReference type="ARBA" id="ARBA00023136"/>
    </source>
</evidence>
<evidence type="ECO:0000256" key="6">
    <source>
        <dbReference type="ARBA" id="ARBA00022692"/>
    </source>
</evidence>
<dbReference type="GO" id="GO:0015159">
    <property type="term" value="F:polysaccharide transmembrane transporter activity"/>
    <property type="evidence" value="ECO:0007669"/>
    <property type="project" value="InterPro"/>
</dbReference>
<dbReference type="InterPro" id="IPR019554">
    <property type="entry name" value="Soluble_ligand-bd"/>
</dbReference>
<dbReference type="PANTHER" id="PTHR33619">
    <property type="entry name" value="POLYSACCHARIDE EXPORT PROTEIN GFCE-RELATED"/>
    <property type="match status" value="1"/>
</dbReference>
<evidence type="ECO:0000259" key="17">
    <source>
        <dbReference type="Pfam" id="PF22461"/>
    </source>
</evidence>
<dbReference type="Pfam" id="PF02563">
    <property type="entry name" value="Poly_export"/>
    <property type="match status" value="1"/>
</dbReference>
<dbReference type="GO" id="GO:0009279">
    <property type="term" value="C:cell outer membrane"/>
    <property type="evidence" value="ECO:0007669"/>
    <property type="project" value="UniProtKB-SubCell"/>
</dbReference>
<dbReference type="STRING" id="76731.RD2015_3885"/>
<keyword evidence="3" id="KW-0813">Transport</keyword>
<dbReference type="InterPro" id="IPR003715">
    <property type="entry name" value="Poly_export_N"/>
</dbReference>
<sequence precursor="true">MMKIQTRNLLKPLATGALALMMSVSALAQTGAPRTTAPTGSQPAPVGLASGATAEYRLGSGDAIRITVFQNADLTLETRVSEAGTISYPLLGPVRVGGLSVSEAENRIAEGLRKGNFVKQPQVSILVMKVTGNQASVLGAVNQPGRYPLELADTRLTDLLANARGVAPSGGDLLVVSGQRGGKPFRMEVDLPTLFGPNGREQDLIIQNGDVLWVDRFPMVYIYGEVQKPGQIRLERGMTLLQGLAAGGGLTLRGTDRGIRVHRKGADGKVQELKPAMDESLKDGDVIYVRESLF</sequence>
<dbReference type="PANTHER" id="PTHR33619:SF3">
    <property type="entry name" value="POLYSACCHARIDE EXPORT PROTEIN GFCE-RELATED"/>
    <property type="match status" value="1"/>
</dbReference>
<evidence type="ECO:0000256" key="4">
    <source>
        <dbReference type="ARBA" id="ARBA00022452"/>
    </source>
</evidence>
<evidence type="ECO:0000256" key="3">
    <source>
        <dbReference type="ARBA" id="ARBA00022448"/>
    </source>
</evidence>
<keyword evidence="10" id="KW-0626">Porin</keyword>
<evidence type="ECO:0000256" key="7">
    <source>
        <dbReference type="ARBA" id="ARBA00022729"/>
    </source>
</evidence>
<evidence type="ECO:0000313" key="18">
    <source>
        <dbReference type="EMBL" id="ALV08336.1"/>
    </source>
</evidence>
<proteinExistence type="inferred from homology"/>
<dbReference type="InterPro" id="IPR017478">
    <property type="entry name" value="Polysacc_export_EpsE"/>
</dbReference>
<evidence type="ECO:0000259" key="16">
    <source>
        <dbReference type="Pfam" id="PF10531"/>
    </source>
</evidence>
<keyword evidence="12" id="KW-0564">Palmitate</keyword>
<feature type="domain" description="Soluble ligand binding" evidence="16">
    <location>
        <begin position="219"/>
        <end position="270"/>
    </location>
</feature>